<keyword evidence="2" id="KW-1185">Reference proteome</keyword>
<organism evidence="1 2">
    <name type="scientific">Dissostichus mawsoni</name>
    <name type="common">Antarctic cod</name>
    <dbReference type="NCBI Taxonomy" id="36200"/>
    <lineage>
        <taxon>Eukaryota</taxon>
        <taxon>Metazoa</taxon>
        <taxon>Chordata</taxon>
        <taxon>Craniata</taxon>
        <taxon>Vertebrata</taxon>
        <taxon>Euteleostomi</taxon>
        <taxon>Actinopterygii</taxon>
        <taxon>Neopterygii</taxon>
        <taxon>Teleostei</taxon>
        <taxon>Neoteleostei</taxon>
        <taxon>Acanthomorphata</taxon>
        <taxon>Eupercaria</taxon>
        <taxon>Perciformes</taxon>
        <taxon>Notothenioidei</taxon>
        <taxon>Nototheniidae</taxon>
        <taxon>Dissostichus</taxon>
    </lineage>
</organism>
<dbReference type="Proteomes" id="UP000518266">
    <property type="component" value="Unassembled WGS sequence"/>
</dbReference>
<sequence length="59" mass="6380">MTAERQCRVDQQGNAGPPDVVLDEAHVLAAQPGREEVLDGQPGRAELVGVNTKQRENTK</sequence>
<evidence type="ECO:0000313" key="2">
    <source>
        <dbReference type="Proteomes" id="UP000518266"/>
    </source>
</evidence>
<name>A0A7J5XL68_DISMA</name>
<reference evidence="1 2" key="1">
    <citation type="submission" date="2020-03" db="EMBL/GenBank/DDBJ databases">
        <title>Dissostichus mawsoni Genome sequencing and assembly.</title>
        <authorList>
            <person name="Park H."/>
        </authorList>
    </citation>
    <scope>NUCLEOTIDE SEQUENCE [LARGE SCALE GENOMIC DNA]</scope>
    <source>
        <strain evidence="1">DM0001</strain>
        <tissue evidence="1">Muscle</tissue>
    </source>
</reference>
<gene>
    <name evidence="1" type="ORF">F7725_009592</name>
</gene>
<comment type="caution">
    <text evidence="1">The sequence shown here is derived from an EMBL/GenBank/DDBJ whole genome shotgun (WGS) entry which is preliminary data.</text>
</comment>
<evidence type="ECO:0000313" key="1">
    <source>
        <dbReference type="EMBL" id="KAF3837824.1"/>
    </source>
</evidence>
<dbReference type="EMBL" id="JAAKFY010000022">
    <property type="protein sequence ID" value="KAF3837824.1"/>
    <property type="molecule type" value="Genomic_DNA"/>
</dbReference>
<dbReference type="AlphaFoldDB" id="A0A7J5XL68"/>
<protein>
    <submittedName>
        <fullName evidence="1">Uncharacterized protein</fullName>
    </submittedName>
</protein>
<proteinExistence type="predicted"/>
<accession>A0A7J5XL68</accession>